<dbReference type="SUPFAM" id="SSF52540">
    <property type="entry name" value="P-loop containing nucleoside triphosphate hydrolases"/>
    <property type="match status" value="1"/>
</dbReference>
<dbReference type="OrthoDB" id="10055605at2759"/>
<evidence type="ECO:0000256" key="1">
    <source>
        <dbReference type="ARBA" id="ARBA00022741"/>
    </source>
</evidence>
<feature type="domain" description="Myosin motor" evidence="7">
    <location>
        <begin position="12"/>
        <end position="81"/>
    </location>
</feature>
<keyword evidence="3 6" id="KW-0518">Myosin</keyword>
<dbReference type="GO" id="GO:0051015">
    <property type="term" value="F:actin filament binding"/>
    <property type="evidence" value="ECO:0007669"/>
    <property type="project" value="TreeGrafter"/>
</dbReference>
<evidence type="ECO:0000313" key="9">
    <source>
        <dbReference type="Proteomes" id="UP000596742"/>
    </source>
</evidence>
<dbReference type="AlphaFoldDB" id="A0A8B6GNX0"/>
<organism evidence="8 9">
    <name type="scientific">Mytilus galloprovincialis</name>
    <name type="common">Mediterranean mussel</name>
    <dbReference type="NCBI Taxonomy" id="29158"/>
    <lineage>
        <taxon>Eukaryota</taxon>
        <taxon>Metazoa</taxon>
        <taxon>Spiralia</taxon>
        <taxon>Lophotrochozoa</taxon>
        <taxon>Mollusca</taxon>
        <taxon>Bivalvia</taxon>
        <taxon>Autobranchia</taxon>
        <taxon>Pteriomorphia</taxon>
        <taxon>Mytilida</taxon>
        <taxon>Mytiloidea</taxon>
        <taxon>Mytilidae</taxon>
        <taxon>Mytilinae</taxon>
        <taxon>Mytilus</taxon>
    </lineage>
</organism>
<dbReference type="GO" id="GO:0000146">
    <property type="term" value="F:microfilament motor activity"/>
    <property type="evidence" value="ECO:0007669"/>
    <property type="project" value="TreeGrafter"/>
</dbReference>
<dbReference type="GO" id="GO:0016459">
    <property type="term" value="C:myosin complex"/>
    <property type="evidence" value="ECO:0007669"/>
    <property type="project" value="UniProtKB-KW"/>
</dbReference>
<dbReference type="InterPro" id="IPR036961">
    <property type="entry name" value="Kinesin_motor_dom_sf"/>
</dbReference>
<keyword evidence="4" id="KW-0505">Motor protein</keyword>
<name>A0A8B6GNX0_MYTGA</name>
<evidence type="ECO:0000256" key="5">
    <source>
        <dbReference type="ARBA" id="ARBA00023203"/>
    </source>
</evidence>
<dbReference type="GO" id="GO:0005902">
    <property type="term" value="C:microvillus"/>
    <property type="evidence" value="ECO:0007669"/>
    <property type="project" value="TreeGrafter"/>
</dbReference>
<evidence type="ECO:0000256" key="3">
    <source>
        <dbReference type="ARBA" id="ARBA00023123"/>
    </source>
</evidence>
<keyword evidence="9" id="KW-1185">Reference proteome</keyword>
<dbReference type="InterPro" id="IPR027417">
    <property type="entry name" value="P-loop_NTPase"/>
</dbReference>
<keyword evidence="2" id="KW-0067">ATP-binding</keyword>
<dbReference type="GO" id="GO:0030048">
    <property type="term" value="P:actin filament-based movement"/>
    <property type="evidence" value="ECO:0007669"/>
    <property type="project" value="TreeGrafter"/>
</dbReference>
<dbReference type="PANTHER" id="PTHR13140">
    <property type="entry name" value="MYOSIN"/>
    <property type="match status" value="1"/>
</dbReference>
<evidence type="ECO:0000256" key="6">
    <source>
        <dbReference type="PROSITE-ProRule" id="PRU00782"/>
    </source>
</evidence>
<evidence type="ECO:0000256" key="4">
    <source>
        <dbReference type="ARBA" id="ARBA00023175"/>
    </source>
</evidence>
<dbReference type="GO" id="GO:0005886">
    <property type="term" value="C:plasma membrane"/>
    <property type="evidence" value="ECO:0007669"/>
    <property type="project" value="TreeGrafter"/>
</dbReference>
<proteinExistence type="inferred from homology"/>
<evidence type="ECO:0000313" key="8">
    <source>
        <dbReference type="EMBL" id="VDI66782.1"/>
    </source>
</evidence>
<dbReference type="PROSITE" id="PS51456">
    <property type="entry name" value="MYOSIN_MOTOR"/>
    <property type="match status" value="1"/>
</dbReference>
<evidence type="ECO:0000256" key="2">
    <source>
        <dbReference type="ARBA" id="ARBA00022840"/>
    </source>
</evidence>
<dbReference type="GO" id="GO:0005737">
    <property type="term" value="C:cytoplasm"/>
    <property type="evidence" value="ECO:0007669"/>
    <property type="project" value="TreeGrafter"/>
</dbReference>
<keyword evidence="1" id="KW-0547">Nucleotide-binding</keyword>
<dbReference type="Gene3D" id="3.40.850.10">
    <property type="entry name" value="Kinesin motor domain"/>
    <property type="match status" value="1"/>
</dbReference>
<dbReference type="GO" id="GO:0007015">
    <property type="term" value="P:actin filament organization"/>
    <property type="evidence" value="ECO:0007669"/>
    <property type="project" value="TreeGrafter"/>
</dbReference>
<dbReference type="Pfam" id="PF00063">
    <property type="entry name" value="Myosin_head"/>
    <property type="match status" value="1"/>
</dbReference>
<comment type="caution">
    <text evidence="6">Lacks conserved residue(s) required for the propagation of feature annotation.</text>
</comment>
<reference evidence="8" key="1">
    <citation type="submission" date="2018-11" db="EMBL/GenBank/DDBJ databases">
        <authorList>
            <person name="Alioto T."/>
            <person name="Alioto T."/>
        </authorList>
    </citation>
    <scope>NUCLEOTIDE SEQUENCE</scope>
</reference>
<keyword evidence="5 6" id="KW-0009">Actin-binding</keyword>
<dbReference type="EMBL" id="UYJE01008741">
    <property type="protein sequence ID" value="VDI66782.1"/>
    <property type="molecule type" value="Genomic_DNA"/>
</dbReference>
<dbReference type="InterPro" id="IPR001609">
    <property type="entry name" value="Myosin_head_motor_dom-like"/>
</dbReference>
<gene>
    <name evidence="8" type="ORF">MGAL_10B087029</name>
</gene>
<comment type="similarity">
    <text evidence="6">Belongs to the TRAFAC class myosin-kinesin ATPase superfamily. Myosin family.</text>
</comment>
<dbReference type="GO" id="GO:0006897">
    <property type="term" value="P:endocytosis"/>
    <property type="evidence" value="ECO:0007669"/>
    <property type="project" value="TreeGrafter"/>
</dbReference>
<dbReference type="GO" id="GO:0005524">
    <property type="term" value="F:ATP binding"/>
    <property type="evidence" value="ECO:0007669"/>
    <property type="project" value="UniProtKB-KW"/>
</dbReference>
<comment type="caution">
    <text evidence="8">The sequence shown here is derived from an EMBL/GenBank/DDBJ whole genome shotgun (WGS) entry which is preliminary data.</text>
</comment>
<dbReference type="PANTHER" id="PTHR13140:SF679">
    <property type="entry name" value="UNCONVENTIONAL MYOSIN IC"/>
    <property type="match status" value="1"/>
</dbReference>
<accession>A0A8B6GNX0</accession>
<evidence type="ECO:0000259" key="7">
    <source>
        <dbReference type="PROSITE" id="PS51456"/>
    </source>
</evidence>
<sequence>MENELTKRDHIGVQDFVLLEDYEHPEAFVENLKKRFTENLIYTYIGPVLVSVNPYHQLDIYNDEIIQTYRNVNFYELPPHM</sequence>
<protein>
    <recommendedName>
        <fullName evidence="7">Myosin motor domain-containing protein</fullName>
    </recommendedName>
</protein>
<dbReference type="Proteomes" id="UP000596742">
    <property type="component" value="Unassembled WGS sequence"/>
</dbReference>